<sequence>MCTISFIPSVENSTEFIFTSNRDEASNRPTLAPEVYTENGIQLLYPKDEIAGGTWIAVSEQQKLICLMNGAEKAHQRQKDYRKSRGVVLKDLLLASDFNKAVENYDFVGIEPFTMIYVSWQEKLELQQLSWNGDEVKLSNLPVKPHIWSASMTYTSAMKKERHEWFDDFISKQNLVEITSEKVWQFHHEAGKNDKNNGFIIDRGLLKTTSITQVKFEENEIKMKFENLLKGETTTKLLV</sequence>
<gene>
    <name evidence="1" type="ORF">GCM10008088_05580</name>
</gene>
<evidence type="ECO:0000313" key="2">
    <source>
        <dbReference type="Proteomes" id="UP000615593"/>
    </source>
</evidence>
<dbReference type="GeneID" id="94368209"/>
<dbReference type="RefSeq" id="WP_027886162.1">
    <property type="nucleotide sequence ID" value="NZ_BMWY01000001.1"/>
</dbReference>
<organism evidence="1 2">
    <name type="scientific">Mesonia mobilis</name>
    <dbReference type="NCBI Taxonomy" id="369791"/>
    <lineage>
        <taxon>Bacteria</taxon>
        <taxon>Pseudomonadati</taxon>
        <taxon>Bacteroidota</taxon>
        <taxon>Flavobacteriia</taxon>
        <taxon>Flavobacteriales</taxon>
        <taxon>Flavobacteriaceae</taxon>
        <taxon>Mesonia</taxon>
    </lineage>
</organism>
<reference evidence="2" key="1">
    <citation type="journal article" date="2019" name="Int. J. Syst. Evol. Microbiol.">
        <title>The Global Catalogue of Microorganisms (GCM) 10K type strain sequencing project: providing services to taxonomists for standard genome sequencing and annotation.</title>
        <authorList>
            <consortium name="The Broad Institute Genomics Platform"/>
            <consortium name="The Broad Institute Genome Sequencing Center for Infectious Disease"/>
            <person name="Wu L."/>
            <person name="Ma J."/>
        </authorList>
    </citation>
    <scope>NUCLEOTIDE SEQUENCE [LARGE SCALE GENOMIC DNA]</scope>
    <source>
        <strain evidence="2">KCTC 12708</strain>
    </source>
</reference>
<protein>
    <recommendedName>
        <fullName evidence="3">Transport and Golgi organisation 2</fullName>
    </recommendedName>
</protein>
<evidence type="ECO:0008006" key="3">
    <source>
        <dbReference type="Google" id="ProtNLM"/>
    </source>
</evidence>
<dbReference type="InterPro" id="IPR008551">
    <property type="entry name" value="TANGO2"/>
</dbReference>
<keyword evidence="2" id="KW-1185">Reference proteome</keyword>
<accession>A0ABQ3BJA4</accession>
<comment type="caution">
    <text evidence="1">The sequence shown here is derived from an EMBL/GenBank/DDBJ whole genome shotgun (WGS) entry which is preliminary data.</text>
</comment>
<dbReference type="EMBL" id="BMWY01000001">
    <property type="protein sequence ID" value="GGZ46984.1"/>
    <property type="molecule type" value="Genomic_DNA"/>
</dbReference>
<evidence type="ECO:0000313" key="1">
    <source>
        <dbReference type="EMBL" id="GGZ46984.1"/>
    </source>
</evidence>
<dbReference type="Pfam" id="PF05742">
    <property type="entry name" value="TANGO2"/>
    <property type="match status" value="1"/>
</dbReference>
<dbReference type="PANTHER" id="PTHR17985:SF8">
    <property type="entry name" value="TRANSPORT AND GOLGI ORGANIZATION PROTEIN 2 HOMOLOG"/>
    <property type="match status" value="1"/>
</dbReference>
<name>A0ABQ3BJA4_9FLAO</name>
<proteinExistence type="predicted"/>
<dbReference type="PANTHER" id="PTHR17985">
    <property type="entry name" value="SER/THR-RICH PROTEIN T10 IN DGCR REGION"/>
    <property type="match status" value="1"/>
</dbReference>
<dbReference type="Proteomes" id="UP000615593">
    <property type="component" value="Unassembled WGS sequence"/>
</dbReference>